<dbReference type="CDD" id="cd00093">
    <property type="entry name" value="HTH_XRE"/>
    <property type="match status" value="1"/>
</dbReference>
<dbReference type="GO" id="GO:0003677">
    <property type="term" value="F:DNA binding"/>
    <property type="evidence" value="ECO:0007669"/>
    <property type="project" value="InterPro"/>
</dbReference>
<organism evidence="2 3">
    <name type="scientific">Actinoalloteichus hymeniacidonis</name>
    <dbReference type="NCBI Taxonomy" id="340345"/>
    <lineage>
        <taxon>Bacteria</taxon>
        <taxon>Bacillati</taxon>
        <taxon>Actinomycetota</taxon>
        <taxon>Actinomycetes</taxon>
        <taxon>Pseudonocardiales</taxon>
        <taxon>Pseudonocardiaceae</taxon>
        <taxon>Actinoalloteichus</taxon>
    </lineage>
</organism>
<dbReference type="SUPFAM" id="SSF47413">
    <property type="entry name" value="lambda repressor-like DNA-binding domains"/>
    <property type="match status" value="1"/>
</dbReference>
<evidence type="ECO:0000313" key="3">
    <source>
        <dbReference type="Proteomes" id="UP000095210"/>
    </source>
</evidence>
<dbReference type="InterPro" id="IPR011990">
    <property type="entry name" value="TPR-like_helical_dom_sf"/>
</dbReference>
<dbReference type="EMBL" id="CP014859">
    <property type="protein sequence ID" value="AOS64824.1"/>
    <property type="molecule type" value="Genomic_DNA"/>
</dbReference>
<accession>A0AAC9HT29</accession>
<reference evidence="3" key="1">
    <citation type="submission" date="2016-03" db="EMBL/GenBank/DDBJ databases">
        <title>Complete genome sequence of the type strain Actinoalloteichus hymeniacidonis DSM 45092.</title>
        <authorList>
            <person name="Schaffert L."/>
            <person name="Albersmeier A."/>
            <person name="Winkler A."/>
            <person name="Kalinowski J."/>
            <person name="Zotchev S."/>
            <person name="Ruckert C."/>
        </authorList>
    </citation>
    <scope>NUCLEOTIDE SEQUENCE [LARGE SCALE GENOMIC DNA]</scope>
    <source>
        <strain evidence="3">HPA177(T) (DSM 45092(T))</strain>
    </source>
</reference>
<dbReference type="Proteomes" id="UP000095210">
    <property type="component" value="Chromosome"/>
</dbReference>
<dbReference type="Gene3D" id="1.25.40.10">
    <property type="entry name" value="Tetratricopeptide repeat domain"/>
    <property type="match status" value="1"/>
</dbReference>
<sequence>MNTAGDSPKAPVDPAVWREPEMRAALAVRDIGAVYRQLKRRGVSQRRIAGLTGQAQPEISEIMNGRQVMAYDVLSRIADGLGVPRGLMGLAYDGAPVLDPGEQTEGDSEMERRGFLGLVAKAAVVGLSASELADIRVLPESGPSPHRVGMQDVANLEATITFFRAQDDRYGGGSVRSAVTAHLDWASGMLDATATDAVRTRLQQTLADLHSLAGWVSFDLGSTRHAVRHFANALVLAKESREHALAAKVLFQMGRVYLHDGEPDNALKVFQLGQMSAQDANSPRAVALLHLNEAWAYAELGNAGQTRVQLTRAAEELARDSDRDVPSWLTFMSEAEIEGIAGMAYTALSARDRSFATIGLEHATRSFDMRAEADARSRTSDLIAIAVNRLRAGELAGGIRAGAEVLSRMEGVRSSRLLDRLGWVQQAAELHAGHSDARDLAEQVSILRSV</sequence>
<evidence type="ECO:0000259" key="1">
    <source>
        <dbReference type="SMART" id="SM00530"/>
    </source>
</evidence>
<protein>
    <recommendedName>
        <fullName evidence="1">HTH cro/C1-type domain-containing protein</fullName>
    </recommendedName>
</protein>
<name>A0AAC9HT29_9PSEU</name>
<feature type="domain" description="HTH cro/C1-type" evidence="1">
    <location>
        <begin position="33"/>
        <end position="88"/>
    </location>
</feature>
<dbReference type="SUPFAM" id="SSF48452">
    <property type="entry name" value="TPR-like"/>
    <property type="match status" value="1"/>
</dbReference>
<dbReference type="AlphaFoldDB" id="A0AAC9HT29"/>
<dbReference type="Pfam" id="PF13560">
    <property type="entry name" value="HTH_31"/>
    <property type="match status" value="1"/>
</dbReference>
<evidence type="ECO:0000313" key="2">
    <source>
        <dbReference type="EMBL" id="AOS64824.1"/>
    </source>
</evidence>
<dbReference type="KEGG" id="ahm:TL08_20165"/>
<gene>
    <name evidence="2" type="ORF">TL08_20165</name>
</gene>
<proteinExistence type="predicted"/>
<dbReference type="InterPro" id="IPR010982">
    <property type="entry name" value="Lambda_DNA-bd_dom_sf"/>
</dbReference>
<dbReference type="RefSeq" id="WP_069851152.1">
    <property type="nucleotide sequence ID" value="NZ_CP014859.1"/>
</dbReference>
<dbReference type="SMART" id="SM00530">
    <property type="entry name" value="HTH_XRE"/>
    <property type="match status" value="1"/>
</dbReference>
<keyword evidence="3" id="KW-1185">Reference proteome</keyword>
<dbReference type="InterPro" id="IPR001387">
    <property type="entry name" value="Cro/C1-type_HTH"/>
</dbReference>
<dbReference type="Gene3D" id="1.10.260.40">
    <property type="entry name" value="lambda repressor-like DNA-binding domains"/>
    <property type="match status" value="1"/>
</dbReference>